<dbReference type="STRING" id="266892.SAMN04488054_12025"/>
<name>A0A1I4NSF9_9BACI</name>
<organism evidence="1 2">
    <name type="scientific">Salibacterium qingdaonense</name>
    <dbReference type="NCBI Taxonomy" id="266892"/>
    <lineage>
        <taxon>Bacteria</taxon>
        <taxon>Bacillati</taxon>
        <taxon>Bacillota</taxon>
        <taxon>Bacilli</taxon>
        <taxon>Bacillales</taxon>
        <taxon>Bacillaceae</taxon>
    </lineage>
</organism>
<dbReference type="AlphaFoldDB" id="A0A1I4NSF9"/>
<reference evidence="1 2" key="1">
    <citation type="submission" date="2016-10" db="EMBL/GenBank/DDBJ databases">
        <authorList>
            <person name="de Groot N.N."/>
        </authorList>
    </citation>
    <scope>NUCLEOTIDE SEQUENCE [LARGE SCALE GENOMIC DNA]</scope>
    <source>
        <strain evidence="1 2">CGMCC 1.6134</strain>
    </source>
</reference>
<evidence type="ECO:0000313" key="1">
    <source>
        <dbReference type="EMBL" id="SFM18462.1"/>
    </source>
</evidence>
<gene>
    <name evidence="1" type="ORF">SAMN04488054_12025</name>
</gene>
<dbReference type="Proteomes" id="UP000199668">
    <property type="component" value="Unassembled WGS sequence"/>
</dbReference>
<dbReference type="EMBL" id="FOTY01000020">
    <property type="protein sequence ID" value="SFM18462.1"/>
    <property type="molecule type" value="Genomic_DNA"/>
</dbReference>
<keyword evidence="2" id="KW-1185">Reference proteome</keyword>
<protein>
    <recommendedName>
        <fullName evidence="3">Lipoprotein</fullName>
    </recommendedName>
</protein>
<proteinExistence type="predicted"/>
<dbReference type="PROSITE" id="PS51257">
    <property type="entry name" value="PROKAR_LIPOPROTEIN"/>
    <property type="match status" value="1"/>
</dbReference>
<sequence>MIKIGTLIFFILLAGCSSTEQHVSFSEIMTNQDIDITKITISTVTENGVTKPANQIEVSTEEKMQHIISTLNDADFYKTNDPETMQNLQNHSHTPGNIFIYFEKEGQSTSANNEFFGLTAYKEKEKATLYTEDGSETYYYSNIDFSELKKTVNALEN</sequence>
<dbReference type="RefSeq" id="WP_090927556.1">
    <property type="nucleotide sequence ID" value="NZ_FOTY01000020.1"/>
</dbReference>
<evidence type="ECO:0008006" key="3">
    <source>
        <dbReference type="Google" id="ProtNLM"/>
    </source>
</evidence>
<accession>A0A1I4NSF9</accession>
<evidence type="ECO:0000313" key="2">
    <source>
        <dbReference type="Proteomes" id="UP000199668"/>
    </source>
</evidence>